<gene>
    <name evidence="3" type="ORF">GCM10010124_37740</name>
</gene>
<feature type="region of interest" description="Disordered" evidence="1">
    <location>
        <begin position="1"/>
        <end position="51"/>
    </location>
</feature>
<evidence type="ECO:0000259" key="2">
    <source>
        <dbReference type="Pfam" id="PF25275"/>
    </source>
</evidence>
<dbReference type="SUPFAM" id="SSF53955">
    <property type="entry name" value="Lysozyme-like"/>
    <property type="match status" value="1"/>
</dbReference>
<feature type="region of interest" description="Disordered" evidence="1">
    <location>
        <begin position="1345"/>
        <end position="1404"/>
    </location>
</feature>
<name>A0A8J3BQM3_9ACTN</name>
<comment type="caution">
    <text evidence="3">The sequence shown here is derived from an EMBL/GenBank/DDBJ whole genome shotgun (WGS) entry which is preliminary data.</text>
</comment>
<dbReference type="EMBL" id="BMQC01000020">
    <property type="protein sequence ID" value="GGK41327.1"/>
    <property type="molecule type" value="Genomic_DNA"/>
</dbReference>
<proteinExistence type="predicted"/>
<evidence type="ECO:0000313" key="4">
    <source>
        <dbReference type="Proteomes" id="UP000662200"/>
    </source>
</evidence>
<feature type="region of interest" description="Disordered" evidence="1">
    <location>
        <begin position="384"/>
        <end position="407"/>
    </location>
</feature>
<reference evidence="3" key="2">
    <citation type="submission" date="2020-09" db="EMBL/GenBank/DDBJ databases">
        <authorList>
            <person name="Sun Q."/>
            <person name="Ohkuma M."/>
        </authorList>
    </citation>
    <scope>NUCLEOTIDE SEQUENCE</scope>
    <source>
        <strain evidence="3">JCM 3091</strain>
    </source>
</reference>
<evidence type="ECO:0000313" key="3">
    <source>
        <dbReference type="EMBL" id="GGK41327.1"/>
    </source>
</evidence>
<keyword evidence="4" id="KW-1185">Reference proteome</keyword>
<organism evidence="3 4">
    <name type="scientific">Pilimelia terevasa</name>
    <dbReference type="NCBI Taxonomy" id="53372"/>
    <lineage>
        <taxon>Bacteria</taxon>
        <taxon>Bacillati</taxon>
        <taxon>Actinomycetota</taxon>
        <taxon>Actinomycetes</taxon>
        <taxon>Micromonosporales</taxon>
        <taxon>Micromonosporaceae</taxon>
        <taxon>Pilimelia</taxon>
    </lineage>
</organism>
<dbReference type="Pfam" id="PF25275">
    <property type="entry name" value="Golvesin_C"/>
    <property type="match status" value="1"/>
</dbReference>
<accession>A0A8J3BQM3</accession>
<feature type="compositionally biased region" description="Polar residues" evidence="1">
    <location>
        <begin position="1377"/>
        <end position="1386"/>
    </location>
</feature>
<sequence>MSQASDRVGVDDKTGPGTAARPKLPLTGVPAVPRDQRDRLQGKGWERSSDRAWTTSGDAAGLHVLVADSDEGYAWRTATTLSEPGFEADAWIGNACLAGDARTLTVVYAPRTFTNRADLNERGAFTATVDLRTGRVSKLPVRSSLAYFSPSCGSGSTALVTQEGGDKYDATRILAIDTRTHRVAAPIEVPGELTSAVPTPTGIVAADSGALVKVAQDGTRRVLAPTAGVAYGLTVGRDGSVAYLERSGVTAAQVRVLPQAQVAAGRRTEAPKVVARGPLTGLGLAPSVKGPVNILGDATISGSLPSGLRVVKAGISSRTSVTGALAIQTPQSRTLGLAAGRAGVDTPVAITGHLVFSDEEVVFSAIPSTPETNDGIDPAAGGSGAIPHRTSSRSAAAAGSPTELVESERYCSVPRNDPRNQAMQPKPRQVEWAVDQAVRGVLTTSRPANWKDLGMPAYTPQALFPPHALTGGGNVPAQVFLGILAQESNLWQAARHALPGVTANPIVGNYYGINYYDGNTANDWTINWADADCGYGVSQVTDGMRLAGKERPGETAMPYQHQRAVALDFAANIAAGLRILQDKWNQTRGAGLSVNNGDASKIENWFFAIWAYNSGFYPQSAAGSNDGAWGVGWLNNPANPRYPANRTPFLDVSYADAAHPQDWPYPEKVLGWAGHPVETLEAPNTLVSGYRPAWWNGDLVSGPANRAAVKPPVNQFCDSTNNCIPGKEYKPNAPDVVGERAGPCAHKNAAGQYDLKCWYHAPTTWKADCNYSCGNELLRFEPGYPYQDDATSYSPMCGNGPVTGARIIDDVPDGTPSIRPNCPRSWTNAGTFTLTYPANEQSNYPGKVDTHQIGGGFGGHFWFTHTRTGGPVSVNASWKLNTIHNGPMRVLIALPDHGAQTRQATYVVKTAQGDRRRIVVQPSGGNRWLSIGAFMFNGYPEVQLSSITSDGTGEKDIAFDAVAFLPITGTYKEQSVEAVAQFDEDEDIDTAAPSSWLAGFLSSRQELYDWGLSKSTGIMNAAACSATQTTNCVGAALKNASATWRSQVTAAGTNPTVHPDGTSIGTWIGFAQKYTDRPPTTTRPAWFDDDGRYKIKTSATASYVVDANNKIVDGSEWVEYSNRTGNTHLPEFWRNLISAASADYGLAPPNLTFTTRDLNTHYGQTTTWDPISSGVLPGRAYAFMGKKPTPVDADGIPSATNASCVATLYTAGGSIGYRPFLGAQDGVPADRYNTWVNQLDANPKAPQVLVDAMRDFKNTFLDPGRNPVMDSAFNFAPPIWQELSLNFCADGTIKKVSGRPLLRASHMPDQYFYVNGAAVTIDGTATASPAPVLLGDFQKFSAAPEPNNDFPLKPNPFGPCGAATDRSGNPWDLSAADPTQNANENPSGHFCLDKKLPTDDPWSS</sequence>
<dbReference type="InterPro" id="IPR033803">
    <property type="entry name" value="CBD-like_Golvesin-Xly"/>
</dbReference>
<protein>
    <recommendedName>
        <fullName evidence="2">Golvesin/Xly CBD-like domain-containing protein</fullName>
    </recommendedName>
</protein>
<evidence type="ECO:0000256" key="1">
    <source>
        <dbReference type="SAM" id="MobiDB-lite"/>
    </source>
</evidence>
<reference evidence="3" key="1">
    <citation type="journal article" date="2014" name="Int. J. Syst. Evol. Microbiol.">
        <title>Complete genome sequence of Corynebacterium casei LMG S-19264T (=DSM 44701T), isolated from a smear-ripened cheese.</title>
        <authorList>
            <consortium name="US DOE Joint Genome Institute (JGI-PGF)"/>
            <person name="Walter F."/>
            <person name="Albersmeier A."/>
            <person name="Kalinowski J."/>
            <person name="Ruckert C."/>
        </authorList>
    </citation>
    <scope>NUCLEOTIDE SEQUENCE</scope>
    <source>
        <strain evidence="3">JCM 3091</strain>
    </source>
</reference>
<feature type="domain" description="Golvesin/Xly CBD-like" evidence="2">
    <location>
        <begin position="866"/>
        <end position="963"/>
    </location>
</feature>
<feature type="compositionally biased region" description="Basic and acidic residues" evidence="1">
    <location>
        <begin position="34"/>
        <end position="50"/>
    </location>
</feature>
<dbReference type="InterPro" id="IPR023346">
    <property type="entry name" value="Lysozyme-like_dom_sf"/>
</dbReference>
<dbReference type="Proteomes" id="UP000662200">
    <property type="component" value="Unassembled WGS sequence"/>
</dbReference>